<dbReference type="Proteomes" id="UP001307889">
    <property type="component" value="Chromosome 15"/>
</dbReference>
<gene>
    <name evidence="1" type="ORF">NTJ_15878</name>
</gene>
<organism evidence="1 2">
    <name type="scientific">Nesidiocoris tenuis</name>
    <dbReference type="NCBI Taxonomy" id="355587"/>
    <lineage>
        <taxon>Eukaryota</taxon>
        <taxon>Metazoa</taxon>
        <taxon>Ecdysozoa</taxon>
        <taxon>Arthropoda</taxon>
        <taxon>Hexapoda</taxon>
        <taxon>Insecta</taxon>
        <taxon>Pterygota</taxon>
        <taxon>Neoptera</taxon>
        <taxon>Paraneoptera</taxon>
        <taxon>Hemiptera</taxon>
        <taxon>Heteroptera</taxon>
        <taxon>Panheteroptera</taxon>
        <taxon>Cimicomorpha</taxon>
        <taxon>Miridae</taxon>
        <taxon>Dicyphina</taxon>
        <taxon>Nesidiocoris</taxon>
    </lineage>
</organism>
<reference evidence="1 2" key="1">
    <citation type="submission" date="2023-09" db="EMBL/GenBank/DDBJ databases">
        <title>Nesidiocoris tenuis whole genome shotgun sequence.</title>
        <authorList>
            <person name="Shibata T."/>
            <person name="Shimoda M."/>
            <person name="Kobayashi T."/>
            <person name="Uehara T."/>
        </authorList>
    </citation>
    <scope>NUCLEOTIDE SEQUENCE [LARGE SCALE GENOMIC DNA]</scope>
    <source>
        <strain evidence="1 2">Japan</strain>
    </source>
</reference>
<evidence type="ECO:0000313" key="2">
    <source>
        <dbReference type="Proteomes" id="UP001307889"/>
    </source>
</evidence>
<keyword evidence="2" id="KW-1185">Reference proteome</keyword>
<accession>A0ABN7BFA7</accession>
<evidence type="ECO:0008006" key="3">
    <source>
        <dbReference type="Google" id="ProtNLM"/>
    </source>
</evidence>
<dbReference type="EMBL" id="AP028923">
    <property type="protein sequence ID" value="BET03060.1"/>
    <property type="molecule type" value="Genomic_DNA"/>
</dbReference>
<name>A0ABN7BFA7_9HEMI</name>
<protein>
    <recommendedName>
        <fullName evidence="3">Reverse transcriptase domain-containing protein</fullName>
    </recommendedName>
</protein>
<evidence type="ECO:0000313" key="1">
    <source>
        <dbReference type="EMBL" id="BET03060.1"/>
    </source>
</evidence>
<proteinExistence type="predicted"/>
<sequence>MLHRLINARIKPALGGHSCGVPKGSHIGPLLFTVVVDSDVQWFDDIRDSVCRRLQGFLDGGVHSGFSEDPEAGLPVYSKAFIPQNPSKCSIVKSILIRILARALKTLP</sequence>